<comment type="subcellular location">
    <subcellularLocation>
        <location evidence="1">Nucleus</location>
    </subcellularLocation>
</comment>
<accession>A0A504YQ35</accession>
<feature type="region of interest" description="Disordered" evidence="5">
    <location>
        <begin position="227"/>
        <end position="264"/>
    </location>
</feature>
<keyword evidence="3 4" id="KW-0539">Nucleus</keyword>
<dbReference type="InterPro" id="IPR036910">
    <property type="entry name" value="HMG_box_dom_sf"/>
</dbReference>
<feature type="DNA-binding region" description="HMG box" evidence="4">
    <location>
        <begin position="140"/>
        <end position="207"/>
    </location>
</feature>
<organism evidence="7 8">
    <name type="scientific">Fasciola gigantica</name>
    <name type="common">Giant liver fluke</name>
    <dbReference type="NCBI Taxonomy" id="46835"/>
    <lineage>
        <taxon>Eukaryota</taxon>
        <taxon>Metazoa</taxon>
        <taxon>Spiralia</taxon>
        <taxon>Lophotrochozoa</taxon>
        <taxon>Platyhelminthes</taxon>
        <taxon>Trematoda</taxon>
        <taxon>Digenea</taxon>
        <taxon>Plagiorchiida</taxon>
        <taxon>Echinostomata</taxon>
        <taxon>Echinostomatoidea</taxon>
        <taxon>Fasciolidae</taxon>
        <taxon>Fasciola</taxon>
    </lineage>
</organism>
<dbReference type="STRING" id="46835.A0A504YQ35"/>
<dbReference type="GO" id="GO:0003677">
    <property type="term" value="F:DNA binding"/>
    <property type="evidence" value="ECO:0007669"/>
    <property type="project" value="UniProtKB-UniRule"/>
</dbReference>
<sequence>MWRSDRTPQSYPLEICYTRVILDALFEIMSWFMNSFTKLSIRVASSIPCAPFSTTANVCNRTTTYQNFVRVKFADVKQQNPSLTNAELLKKLGETYRQLSAGQKLEFQVSETPTVERLESGAWSEKRKSLMYAHRHGMPRKPPASGLNVYIQEKLSDLKGMSLNKVTLRLRDAVKDWNALSEDERKIYSAKATELKAEYEKELQSWATEHKLRFTKNLTVLTQRFYERERKSRGDHQPTTQLTSKMSPSPTKSKSASSSATQHS</sequence>
<feature type="compositionally biased region" description="Basic and acidic residues" evidence="5">
    <location>
        <begin position="227"/>
        <end position="236"/>
    </location>
</feature>
<dbReference type="PRINTS" id="PR00886">
    <property type="entry name" value="HIGHMOBLTY12"/>
</dbReference>
<dbReference type="InterPro" id="IPR009071">
    <property type="entry name" value="HMG_box_dom"/>
</dbReference>
<dbReference type="InterPro" id="IPR051762">
    <property type="entry name" value="UBF1"/>
</dbReference>
<gene>
    <name evidence="7" type="ORF">FGIG_03396</name>
</gene>
<dbReference type="AlphaFoldDB" id="A0A504YQ35"/>
<feature type="compositionally biased region" description="Low complexity" evidence="5">
    <location>
        <begin position="243"/>
        <end position="264"/>
    </location>
</feature>
<keyword evidence="8" id="KW-1185">Reference proteome</keyword>
<dbReference type="SUPFAM" id="SSF47095">
    <property type="entry name" value="HMG-box"/>
    <property type="match status" value="2"/>
</dbReference>
<keyword evidence="2 4" id="KW-0238">DNA-binding</keyword>
<feature type="domain" description="HMG box" evidence="6">
    <location>
        <begin position="140"/>
        <end position="207"/>
    </location>
</feature>
<dbReference type="Proteomes" id="UP000316759">
    <property type="component" value="Unassembled WGS sequence"/>
</dbReference>
<dbReference type="OrthoDB" id="5550281at2759"/>
<evidence type="ECO:0000313" key="8">
    <source>
        <dbReference type="Proteomes" id="UP000316759"/>
    </source>
</evidence>
<evidence type="ECO:0000256" key="5">
    <source>
        <dbReference type="SAM" id="MobiDB-lite"/>
    </source>
</evidence>
<dbReference type="Gene3D" id="1.10.30.10">
    <property type="entry name" value="High mobility group box domain"/>
    <property type="match status" value="2"/>
</dbReference>
<evidence type="ECO:0000256" key="1">
    <source>
        <dbReference type="ARBA" id="ARBA00004123"/>
    </source>
</evidence>
<dbReference type="CDD" id="cd00084">
    <property type="entry name" value="HMG-box_SF"/>
    <property type="match status" value="1"/>
</dbReference>
<evidence type="ECO:0000259" key="6">
    <source>
        <dbReference type="PROSITE" id="PS50118"/>
    </source>
</evidence>
<reference evidence="7 8" key="1">
    <citation type="submission" date="2019-04" db="EMBL/GenBank/DDBJ databases">
        <title>Annotation for the trematode Fasciola gigantica.</title>
        <authorList>
            <person name="Choi Y.-J."/>
        </authorList>
    </citation>
    <scope>NUCLEOTIDE SEQUENCE [LARGE SCALE GENOMIC DNA]</scope>
    <source>
        <strain evidence="7">Uganda_cow_1</strain>
    </source>
</reference>
<name>A0A504YQ35_FASGI</name>
<evidence type="ECO:0000256" key="4">
    <source>
        <dbReference type="PROSITE-ProRule" id="PRU00267"/>
    </source>
</evidence>
<evidence type="ECO:0000313" key="7">
    <source>
        <dbReference type="EMBL" id="TPP62296.1"/>
    </source>
</evidence>
<dbReference type="GO" id="GO:0005634">
    <property type="term" value="C:nucleus"/>
    <property type="evidence" value="ECO:0007669"/>
    <property type="project" value="UniProtKB-SubCell"/>
</dbReference>
<evidence type="ECO:0000256" key="2">
    <source>
        <dbReference type="ARBA" id="ARBA00023125"/>
    </source>
</evidence>
<comment type="caution">
    <text evidence="7">The sequence shown here is derived from an EMBL/GenBank/DDBJ whole genome shotgun (WGS) entry which is preliminary data.</text>
</comment>
<dbReference type="EMBL" id="SUNJ01007037">
    <property type="protein sequence ID" value="TPP62296.1"/>
    <property type="molecule type" value="Genomic_DNA"/>
</dbReference>
<protein>
    <recommendedName>
        <fullName evidence="6">HMG box domain-containing protein</fullName>
    </recommendedName>
</protein>
<dbReference type="Pfam" id="PF00505">
    <property type="entry name" value="HMG_box"/>
    <property type="match status" value="2"/>
</dbReference>
<dbReference type="PROSITE" id="PS50118">
    <property type="entry name" value="HMG_BOX_2"/>
    <property type="match status" value="1"/>
</dbReference>
<proteinExistence type="predicted"/>
<evidence type="ECO:0000256" key="3">
    <source>
        <dbReference type="ARBA" id="ARBA00023242"/>
    </source>
</evidence>
<dbReference type="SMART" id="SM00398">
    <property type="entry name" value="HMG"/>
    <property type="match status" value="2"/>
</dbReference>
<dbReference type="PANTHER" id="PTHR46318">
    <property type="entry name" value="UPSTREAM BINDING TRANSCRIPTION FACTOR"/>
    <property type="match status" value="1"/>
</dbReference>